<dbReference type="Pfam" id="PF00480">
    <property type="entry name" value="ROK"/>
    <property type="match status" value="1"/>
</dbReference>
<dbReference type="PANTHER" id="PTHR18964">
    <property type="entry name" value="ROK (REPRESSOR, ORF, KINASE) FAMILY"/>
    <property type="match status" value="1"/>
</dbReference>
<sequence length="332" mass="33580">MSSSEPSGVVVGVDVGGTKVLAAVVGPDGTPGTPVEVPTPGRTVGVDVLEDALDRAVTLARGERPLIAVGLSAAGFVDRTGDRVMFAPHLPWRDAPVRERLSRRWQVPVAVENDATCALVAEHAWGTARGRDTVVLVTVGTGIGGGLVVHGRLTRGANGMAAEYGHMTVVPDGLPCECGGQGCWEQYASGRALVRAARAAHLAFVEPDSSGAGSNARTLLEEQCDGDLARLDGPMVTAAAQAGDSSALEAFEVVGSWLGAGLANLVAALDPELVVVGGGVSRAGDLLLAPAREALAQHLVGGSHRVVPDVVAAVTGAEAGLVGAATLAMRLP</sequence>
<dbReference type="InterPro" id="IPR043129">
    <property type="entry name" value="ATPase_NBD"/>
</dbReference>
<dbReference type="InterPro" id="IPR049874">
    <property type="entry name" value="ROK_cs"/>
</dbReference>
<dbReference type="SUPFAM" id="SSF53067">
    <property type="entry name" value="Actin-like ATPase domain"/>
    <property type="match status" value="1"/>
</dbReference>
<dbReference type="Gene3D" id="3.30.420.40">
    <property type="match status" value="2"/>
</dbReference>
<keyword evidence="3" id="KW-1185">Reference proteome</keyword>
<proteinExistence type="inferred from homology"/>
<evidence type="ECO:0000256" key="1">
    <source>
        <dbReference type="ARBA" id="ARBA00006479"/>
    </source>
</evidence>
<reference evidence="3" key="1">
    <citation type="journal article" date="2019" name="Int. J. Syst. Evol. Microbiol.">
        <title>The Global Catalogue of Microorganisms (GCM) 10K type strain sequencing project: providing services to taxonomists for standard genome sequencing and annotation.</title>
        <authorList>
            <consortium name="The Broad Institute Genomics Platform"/>
            <consortium name="The Broad Institute Genome Sequencing Center for Infectious Disease"/>
            <person name="Wu L."/>
            <person name="Ma J."/>
        </authorList>
    </citation>
    <scope>NUCLEOTIDE SEQUENCE [LARGE SCALE GENOMIC DNA]</scope>
    <source>
        <strain evidence="3">DFY28</strain>
    </source>
</reference>
<evidence type="ECO:0000313" key="3">
    <source>
        <dbReference type="Proteomes" id="UP001596098"/>
    </source>
</evidence>
<dbReference type="InterPro" id="IPR000600">
    <property type="entry name" value="ROK"/>
</dbReference>
<dbReference type="EMBL" id="JBHSQI010000003">
    <property type="protein sequence ID" value="MFC6153321.1"/>
    <property type="molecule type" value="Genomic_DNA"/>
</dbReference>
<dbReference type="Proteomes" id="UP001596098">
    <property type="component" value="Unassembled WGS sequence"/>
</dbReference>
<dbReference type="PROSITE" id="PS01125">
    <property type="entry name" value="ROK"/>
    <property type="match status" value="1"/>
</dbReference>
<accession>A0ABW1QV43</accession>
<gene>
    <name evidence="2" type="ORF">ACFPWU_06535</name>
</gene>
<dbReference type="PANTHER" id="PTHR18964:SF173">
    <property type="entry name" value="GLUCOKINASE"/>
    <property type="match status" value="1"/>
</dbReference>
<organism evidence="2 3">
    <name type="scientific">Nocardioides yefusunii</name>
    <dbReference type="NCBI Taxonomy" id="2500546"/>
    <lineage>
        <taxon>Bacteria</taxon>
        <taxon>Bacillati</taxon>
        <taxon>Actinomycetota</taxon>
        <taxon>Actinomycetes</taxon>
        <taxon>Propionibacteriales</taxon>
        <taxon>Nocardioidaceae</taxon>
        <taxon>Nocardioides</taxon>
    </lineage>
</organism>
<comment type="caution">
    <text evidence="2">The sequence shown here is derived from an EMBL/GenBank/DDBJ whole genome shotgun (WGS) entry which is preliminary data.</text>
</comment>
<name>A0ABW1QV43_9ACTN</name>
<evidence type="ECO:0000313" key="2">
    <source>
        <dbReference type="EMBL" id="MFC6153321.1"/>
    </source>
</evidence>
<comment type="similarity">
    <text evidence="1">Belongs to the ROK (NagC/XylR) family.</text>
</comment>
<dbReference type="RefSeq" id="WP_128221160.1">
    <property type="nucleotide sequence ID" value="NZ_CP034929.1"/>
</dbReference>
<protein>
    <submittedName>
        <fullName evidence="2">ROK family protein</fullName>
    </submittedName>
</protein>